<feature type="active site" description="Proton donor/acceptor" evidence="6">
    <location>
        <position position="265"/>
    </location>
</feature>
<feature type="binding site" evidence="7">
    <location>
        <begin position="211"/>
        <end position="212"/>
    </location>
    <ligand>
        <name>substrate</name>
    </ligand>
</feature>
<dbReference type="Pfam" id="PF01979">
    <property type="entry name" value="Amidohydro_1"/>
    <property type="match status" value="1"/>
</dbReference>
<accession>A0A432ZB24</accession>
<dbReference type="GO" id="GO:0006046">
    <property type="term" value="P:N-acetylglucosamine catabolic process"/>
    <property type="evidence" value="ECO:0007669"/>
    <property type="project" value="TreeGrafter"/>
</dbReference>
<protein>
    <recommendedName>
        <fullName evidence="5">N-acetylgalactosamine-6-phosphate deacetylase</fullName>
        <ecNumber evidence="5">3.5.1.25</ecNumber>
    </recommendedName>
    <alternativeName>
        <fullName evidence="5">N-acetylglucosamine-6-phosphate deacetylase</fullName>
    </alternativeName>
</protein>
<feature type="binding site" evidence="8">
    <location>
        <position position="123"/>
    </location>
    <ligand>
        <name>Zn(2+)</name>
        <dbReference type="ChEBI" id="CHEBI:29105"/>
    </ligand>
</feature>
<dbReference type="EC" id="3.5.1.25" evidence="5"/>
<evidence type="ECO:0000313" key="10">
    <source>
        <dbReference type="EMBL" id="RUO75145.1"/>
    </source>
</evidence>
<evidence type="ECO:0000256" key="5">
    <source>
        <dbReference type="PIRNR" id="PIRNR038994"/>
    </source>
</evidence>
<dbReference type="InterPro" id="IPR011059">
    <property type="entry name" value="Metal-dep_hydrolase_composite"/>
</dbReference>
<dbReference type="EMBL" id="PIQE01000001">
    <property type="protein sequence ID" value="RUO75145.1"/>
    <property type="molecule type" value="Genomic_DNA"/>
</dbReference>
<evidence type="ECO:0000256" key="2">
    <source>
        <dbReference type="ARBA" id="ARBA00022723"/>
    </source>
</evidence>
<sequence>MMLVCEQVLTRDGWRHHQLITVEHGRISSIGPAPAQHHYPVYQGRLVPGFIDIQVNGGGGVLFNQDCDVDGLQKMMQAHLAHGTTAMLPTLITDDYATMAKAAAAVRQARQQKVPGIVGVHFEGPWLAAKRKGVHREAFIRPPTAAELDLLTDPELGVVMVTLAPETVAPEVIQRLSHAGVKVFLGHSDATAAQVNAALDAGAIGFTHLYNAMSQLHSRAPGMVGVCLARDAYAGIIVDGYHVDPQACQIAFRAKGKTQMMLVTDAMALAATTQTHTPFFDTEIQRHGDKLTTPDGTLAGSSLTMLEAVKNTVSQCQVPLTDALEMASLTPAKAIALEHEHGAIAEGHYANFMLLDADLSITQLWLHGVATRKEH</sequence>
<keyword evidence="4 5" id="KW-0119">Carbohydrate metabolism</keyword>
<dbReference type="FunFam" id="3.20.20.140:FF:000004">
    <property type="entry name" value="N-acetylglucosamine-6-phosphate deacetylase"/>
    <property type="match status" value="1"/>
</dbReference>
<dbReference type="GO" id="GO:0046872">
    <property type="term" value="F:metal ion binding"/>
    <property type="evidence" value="ECO:0007669"/>
    <property type="project" value="UniProtKB-KW"/>
</dbReference>
<evidence type="ECO:0000313" key="11">
    <source>
        <dbReference type="Proteomes" id="UP000287022"/>
    </source>
</evidence>
<evidence type="ECO:0000256" key="8">
    <source>
        <dbReference type="PIRSR" id="PIRSR038994-3"/>
    </source>
</evidence>
<dbReference type="InterPro" id="IPR003764">
    <property type="entry name" value="GlcNAc_6-P_deAcase"/>
</dbReference>
<dbReference type="GO" id="GO:0008448">
    <property type="term" value="F:N-acetylglucosamine-6-phosphate deacetylase activity"/>
    <property type="evidence" value="ECO:0007669"/>
    <property type="project" value="UniProtKB-UniRule"/>
</dbReference>
<evidence type="ECO:0000256" key="7">
    <source>
        <dbReference type="PIRSR" id="PIRSR038994-2"/>
    </source>
</evidence>
<dbReference type="Gene3D" id="2.30.40.10">
    <property type="entry name" value="Urease, subunit C, domain 1"/>
    <property type="match status" value="1"/>
</dbReference>
<keyword evidence="11" id="KW-1185">Reference proteome</keyword>
<reference evidence="11" key="1">
    <citation type="journal article" date="2018" name="Front. Microbiol.">
        <title>Genome-Based Analysis Reveals the Taxonomy and Diversity of the Family Idiomarinaceae.</title>
        <authorList>
            <person name="Liu Y."/>
            <person name="Lai Q."/>
            <person name="Shao Z."/>
        </authorList>
    </citation>
    <scope>NUCLEOTIDE SEQUENCE [LARGE SCALE GENOMIC DNA]</scope>
    <source>
        <strain evidence="11">c121</strain>
    </source>
</reference>
<dbReference type="SUPFAM" id="SSF51556">
    <property type="entry name" value="Metallo-dependent hydrolases"/>
    <property type="match status" value="1"/>
</dbReference>
<dbReference type="PANTHER" id="PTHR11113:SF14">
    <property type="entry name" value="N-ACETYLGLUCOSAMINE-6-PHOSPHATE DEACETYLASE"/>
    <property type="match status" value="1"/>
</dbReference>
<name>A0A432ZB24_9GAMM</name>
<dbReference type="InterPro" id="IPR032466">
    <property type="entry name" value="Metal_Hydrolase"/>
</dbReference>
<feature type="domain" description="Amidohydrolase-related" evidence="9">
    <location>
        <begin position="46"/>
        <end position="358"/>
    </location>
</feature>
<dbReference type="Proteomes" id="UP000287022">
    <property type="component" value="Unassembled WGS sequence"/>
</dbReference>
<dbReference type="CDD" id="cd00854">
    <property type="entry name" value="NagA"/>
    <property type="match status" value="1"/>
</dbReference>
<dbReference type="SUPFAM" id="SSF51338">
    <property type="entry name" value="Composite domain of metallo-dependent hydrolases"/>
    <property type="match status" value="1"/>
</dbReference>
<feature type="binding site" evidence="7">
    <location>
        <position position="219"/>
    </location>
    <ligand>
        <name>substrate</name>
    </ligand>
</feature>
<feature type="binding site" evidence="7">
    <location>
        <position position="242"/>
    </location>
    <ligand>
        <name>substrate</name>
    </ligand>
</feature>
<dbReference type="PANTHER" id="PTHR11113">
    <property type="entry name" value="N-ACETYLGLUCOSAMINE-6-PHOSPHATE DEACETYLASE"/>
    <property type="match status" value="1"/>
</dbReference>
<comment type="caution">
    <text evidence="10">The sequence shown here is derived from an EMBL/GenBank/DDBJ whole genome shotgun (WGS) entry which is preliminary data.</text>
</comment>
<feature type="binding site" evidence="8">
    <location>
        <position position="187"/>
    </location>
    <ligand>
        <name>Zn(2+)</name>
        <dbReference type="ChEBI" id="CHEBI:29105"/>
    </ligand>
</feature>
<evidence type="ECO:0000256" key="6">
    <source>
        <dbReference type="PIRSR" id="PIRSR038994-1"/>
    </source>
</evidence>
<dbReference type="InterPro" id="IPR006680">
    <property type="entry name" value="Amidohydro-rel"/>
</dbReference>
<comment type="cofactor">
    <cofactor evidence="8">
        <name>a divalent metal cation</name>
        <dbReference type="ChEBI" id="CHEBI:60240"/>
    </cofactor>
    <text evidence="8">Binds 1 divalent metal cation per subunit.</text>
</comment>
<dbReference type="Gene3D" id="3.20.20.140">
    <property type="entry name" value="Metal-dependent hydrolases"/>
    <property type="match status" value="1"/>
</dbReference>
<comment type="catalytic activity">
    <reaction evidence="5">
        <text>N-acetyl-D-glucosamine 6-phosphate + H2O = D-glucosamine 6-phosphate + acetate</text>
        <dbReference type="Rhea" id="RHEA:22936"/>
        <dbReference type="ChEBI" id="CHEBI:15377"/>
        <dbReference type="ChEBI" id="CHEBI:30089"/>
        <dbReference type="ChEBI" id="CHEBI:57513"/>
        <dbReference type="ChEBI" id="CHEBI:58725"/>
        <dbReference type="EC" id="3.5.1.25"/>
    </reaction>
</comment>
<dbReference type="STRING" id="1122124.GCA_000423165_00200"/>
<feature type="binding site" evidence="7">
    <location>
        <position position="134"/>
    </location>
    <ligand>
        <name>substrate</name>
    </ligand>
</feature>
<organism evidence="10 11">
    <name type="scientific">Pseudidiomarina sediminum</name>
    <dbReference type="NCBI Taxonomy" id="431675"/>
    <lineage>
        <taxon>Bacteria</taxon>
        <taxon>Pseudomonadati</taxon>
        <taxon>Pseudomonadota</taxon>
        <taxon>Gammaproteobacteria</taxon>
        <taxon>Alteromonadales</taxon>
        <taxon>Idiomarinaceae</taxon>
        <taxon>Pseudidiomarina</taxon>
    </lineage>
</organism>
<dbReference type="NCBIfam" id="TIGR00221">
    <property type="entry name" value="nagA"/>
    <property type="match status" value="1"/>
</dbReference>
<evidence type="ECO:0000259" key="9">
    <source>
        <dbReference type="Pfam" id="PF01979"/>
    </source>
</evidence>
<dbReference type="PIRSF" id="PIRSF038994">
    <property type="entry name" value="NagA"/>
    <property type="match status" value="1"/>
</dbReference>
<dbReference type="AlphaFoldDB" id="A0A432ZB24"/>
<evidence type="ECO:0000256" key="1">
    <source>
        <dbReference type="ARBA" id="ARBA00010716"/>
    </source>
</evidence>
<gene>
    <name evidence="10" type="primary">nagA</name>
    <name evidence="10" type="ORF">CWI80_06060</name>
</gene>
<proteinExistence type="inferred from homology"/>
<evidence type="ECO:0000256" key="3">
    <source>
        <dbReference type="ARBA" id="ARBA00022801"/>
    </source>
</evidence>
<comment type="similarity">
    <text evidence="1 5">Belongs to the metallo-dependent hydrolases superfamily. NagA family.</text>
</comment>
<evidence type="ECO:0000256" key="4">
    <source>
        <dbReference type="ARBA" id="ARBA00023277"/>
    </source>
</evidence>
<keyword evidence="3 5" id="KW-0378">Hydrolase</keyword>
<keyword evidence="2 8" id="KW-0479">Metal-binding</keyword>
<feature type="binding site" evidence="8">
    <location>
        <position position="208"/>
    </location>
    <ligand>
        <name>Zn(2+)</name>
        <dbReference type="ChEBI" id="CHEBI:29105"/>
    </ligand>
</feature>
<feature type="binding site" evidence="7">
    <location>
        <begin position="298"/>
        <end position="300"/>
    </location>
    <ligand>
        <name>substrate</name>
    </ligand>
</feature>